<comment type="caution">
    <text evidence="3">The sequence shown here is derived from an EMBL/GenBank/DDBJ whole genome shotgun (WGS) entry which is preliminary data.</text>
</comment>
<proteinExistence type="inferred from homology"/>
<dbReference type="PANTHER" id="PTHR43039">
    <property type="entry name" value="ESTERASE-RELATED"/>
    <property type="match status" value="1"/>
</dbReference>
<reference evidence="3" key="1">
    <citation type="journal article" date="2021" name="Front. Plant Sci.">
        <title>Chromosome-Scale Genome Assembly for Chinese Sour Jujube and Insights Into Its Genome Evolution and Domestication Signature.</title>
        <authorList>
            <person name="Shen L.-Y."/>
            <person name="Luo H."/>
            <person name="Wang X.-L."/>
            <person name="Wang X.-M."/>
            <person name="Qiu X.-J."/>
            <person name="Liu H."/>
            <person name="Zhou S.-S."/>
            <person name="Jia K.-H."/>
            <person name="Nie S."/>
            <person name="Bao Y.-T."/>
            <person name="Zhang R.-G."/>
            <person name="Yun Q.-Z."/>
            <person name="Chai Y.-H."/>
            <person name="Lu J.-Y."/>
            <person name="Li Y."/>
            <person name="Zhao S.-W."/>
            <person name="Mao J.-F."/>
            <person name="Jia S.-G."/>
            <person name="Mao Y.-M."/>
        </authorList>
    </citation>
    <scope>NUCLEOTIDE SEQUENCE</scope>
    <source>
        <strain evidence="3">AT0</strain>
        <tissue evidence="3">Leaf</tissue>
    </source>
</reference>
<feature type="transmembrane region" description="Helical" evidence="2">
    <location>
        <begin position="46"/>
        <end position="66"/>
    </location>
</feature>
<dbReference type="EMBL" id="JAEACU010000008">
    <property type="protein sequence ID" value="KAH7520346.1"/>
    <property type="molecule type" value="Genomic_DNA"/>
</dbReference>
<accession>A0A978UZD0</accession>
<sequence length="85" mass="9815">MDNRLTPMEYQPVGFGRFRFLNDKDYHGGFKLGDIKKVFSAMEANYTAWVHNFAPLVVGAVVLTAVQEFSRTLFKMRLDISLYFS</sequence>
<gene>
    <name evidence="3" type="ORF">FEM48_Zijuj08G0134200</name>
</gene>
<evidence type="ECO:0000256" key="2">
    <source>
        <dbReference type="SAM" id="Phobius"/>
    </source>
</evidence>
<protein>
    <submittedName>
        <fullName evidence="3">Uncharacterized protein</fullName>
    </submittedName>
</protein>
<keyword evidence="2" id="KW-0812">Transmembrane</keyword>
<keyword evidence="2" id="KW-0472">Membrane</keyword>
<evidence type="ECO:0000256" key="1">
    <source>
        <dbReference type="ARBA" id="ARBA00008645"/>
    </source>
</evidence>
<dbReference type="InterPro" id="IPR029058">
    <property type="entry name" value="AB_hydrolase_fold"/>
</dbReference>
<organism evidence="3 4">
    <name type="scientific">Ziziphus jujuba var. spinosa</name>
    <dbReference type="NCBI Taxonomy" id="714518"/>
    <lineage>
        <taxon>Eukaryota</taxon>
        <taxon>Viridiplantae</taxon>
        <taxon>Streptophyta</taxon>
        <taxon>Embryophyta</taxon>
        <taxon>Tracheophyta</taxon>
        <taxon>Spermatophyta</taxon>
        <taxon>Magnoliopsida</taxon>
        <taxon>eudicotyledons</taxon>
        <taxon>Gunneridae</taxon>
        <taxon>Pentapetalae</taxon>
        <taxon>rosids</taxon>
        <taxon>fabids</taxon>
        <taxon>Rosales</taxon>
        <taxon>Rhamnaceae</taxon>
        <taxon>Paliureae</taxon>
        <taxon>Ziziphus</taxon>
    </lineage>
</organism>
<dbReference type="AlphaFoldDB" id="A0A978UZD0"/>
<comment type="similarity">
    <text evidence="1">Belongs to the AB hydrolase superfamily.</text>
</comment>
<dbReference type="Gene3D" id="3.40.50.1820">
    <property type="entry name" value="alpha/beta hydrolase"/>
    <property type="match status" value="1"/>
</dbReference>
<evidence type="ECO:0000313" key="4">
    <source>
        <dbReference type="Proteomes" id="UP000813462"/>
    </source>
</evidence>
<keyword evidence="2" id="KW-1133">Transmembrane helix</keyword>
<evidence type="ECO:0000313" key="3">
    <source>
        <dbReference type="EMBL" id="KAH7520346.1"/>
    </source>
</evidence>
<name>A0A978UZD0_ZIZJJ</name>
<dbReference type="Proteomes" id="UP000813462">
    <property type="component" value="Unassembled WGS sequence"/>
</dbReference>